<feature type="domain" description="Sodium/calcium exchanger membrane region" evidence="6">
    <location>
        <begin position="171"/>
        <end position="274"/>
    </location>
</feature>
<feature type="transmembrane region" description="Helical" evidence="5">
    <location>
        <begin position="236"/>
        <end position="255"/>
    </location>
</feature>
<evidence type="ECO:0000259" key="6">
    <source>
        <dbReference type="Pfam" id="PF01699"/>
    </source>
</evidence>
<feature type="transmembrane region" description="Helical" evidence="5">
    <location>
        <begin position="168"/>
        <end position="190"/>
    </location>
</feature>
<dbReference type="Gene3D" id="1.20.1420.30">
    <property type="entry name" value="NCX, central ion-binding region"/>
    <property type="match status" value="1"/>
</dbReference>
<dbReference type="EMBL" id="FOSF01000076">
    <property type="protein sequence ID" value="SFK44288.1"/>
    <property type="molecule type" value="Genomic_DNA"/>
</dbReference>
<proteinExistence type="predicted"/>
<dbReference type="GO" id="GO:0005262">
    <property type="term" value="F:calcium channel activity"/>
    <property type="evidence" value="ECO:0007669"/>
    <property type="project" value="TreeGrafter"/>
</dbReference>
<evidence type="ECO:0000256" key="4">
    <source>
        <dbReference type="ARBA" id="ARBA00023136"/>
    </source>
</evidence>
<dbReference type="GO" id="GO:0005886">
    <property type="term" value="C:plasma membrane"/>
    <property type="evidence" value="ECO:0007669"/>
    <property type="project" value="TreeGrafter"/>
</dbReference>
<keyword evidence="4 5" id="KW-0472">Membrane</keyword>
<feature type="transmembrane region" description="Helical" evidence="5">
    <location>
        <begin position="70"/>
        <end position="96"/>
    </location>
</feature>
<dbReference type="RefSeq" id="WP_074841689.1">
    <property type="nucleotide sequence ID" value="NZ_FOSF01000076.1"/>
</dbReference>
<accession>A0A662ZCH2</accession>
<dbReference type="Pfam" id="PF01699">
    <property type="entry name" value="Na_Ca_ex"/>
    <property type="match status" value="2"/>
</dbReference>
<evidence type="ECO:0000256" key="1">
    <source>
        <dbReference type="ARBA" id="ARBA00004141"/>
    </source>
</evidence>
<dbReference type="OrthoDB" id="9794225at2"/>
<evidence type="ECO:0000256" key="2">
    <source>
        <dbReference type="ARBA" id="ARBA00022692"/>
    </source>
</evidence>
<dbReference type="AlphaFoldDB" id="A0A662ZCH2"/>
<gene>
    <name evidence="7" type="ORF">SAMN04487865_107614</name>
</gene>
<dbReference type="InterPro" id="IPR044880">
    <property type="entry name" value="NCX_ion-bd_dom_sf"/>
</dbReference>
<feature type="transmembrane region" description="Helical" evidence="5">
    <location>
        <begin position="129"/>
        <end position="147"/>
    </location>
</feature>
<keyword evidence="2 5" id="KW-0812">Transmembrane</keyword>
<dbReference type="InterPro" id="IPR004481">
    <property type="entry name" value="K/Na/Ca-exchanger"/>
</dbReference>
<sequence length="280" mass="29531">MILLMHLGLLILGFIMLVKGADWFVDGCANIAYAFGIPQMIIGLTIVAMGTSMPEAAVSIAAASKGTADIAVGNIIGSNIINILVILGLSAVFVALKIDRQSYRIDMPFMIFITILLFALGYFDGTISHIDGIILSAIFAGYLYFLYRTTRKNRADKLERPHTDGKTLLKYLAFILVGGIVVVLGSNIAVDAAVKIATIAGLSEKFIGLTIVALGTSLPELATSVTAARKGNADMAVGNVVGSNIFNILFVLGISSLIVPIPFASGFFVDSMIALLAAVL</sequence>
<dbReference type="InterPro" id="IPR004837">
    <property type="entry name" value="NaCa_Exmemb"/>
</dbReference>
<dbReference type="PANTHER" id="PTHR10846:SF8">
    <property type="entry name" value="INNER MEMBRANE PROTEIN YRBG"/>
    <property type="match status" value="1"/>
</dbReference>
<evidence type="ECO:0000256" key="5">
    <source>
        <dbReference type="SAM" id="Phobius"/>
    </source>
</evidence>
<dbReference type="Proteomes" id="UP000243374">
    <property type="component" value="Unassembled WGS sequence"/>
</dbReference>
<keyword evidence="8" id="KW-1185">Reference proteome</keyword>
<feature type="transmembrane region" description="Helical" evidence="5">
    <location>
        <begin position="6"/>
        <end position="25"/>
    </location>
</feature>
<protein>
    <submittedName>
        <fullName evidence="7">Cation:H+ antiporter</fullName>
    </submittedName>
</protein>
<keyword evidence="3 5" id="KW-1133">Transmembrane helix</keyword>
<evidence type="ECO:0000313" key="8">
    <source>
        <dbReference type="Proteomes" id="UP000243374"/>
    </source>
</evidence>
<feature type="transmembrane region" description="Helical" evidence="5">
    <location>
        <begin position="103"/>
        <end position="123"/>
    </location>
</feature>
<organism evidence="7 8">
    <name type="scientific">Succinivibrio dextrinosolvens</name>
    <dbReference type="NCBI Taxonomy" id="83771"/>
    <lineage>
        <taxon>Bacteria</taxon>
        <taxon>Pseudomonadati</taxon>
        <taxon>Pseudomonadota</taxon>
        <taxon>Gammaproteobacteria</taxon>
        <taxon>Aeromonadales</taxon>
        <taxon>Succinivibrionaceae</taxon>
        <taxon>Succinivibrio</taxon>
    </lineage>
</organism>
<dbReference type="NCBIfam" id="TIGR00367">
    <property type="entry name" value="calcium/sodium antiporter"/>
    <property type="match status" value="1"/>
</dbReference>
<comment type="subcellular location">
    <subcellularLocation>
        <location evidence="1">Membrane</location>
        <topology evidence="1">Multi-pass membrane protein</topology>
    </subcellularLocation>
</comment>
<evidence type="ECO:0000256" key="3">
    <source>
        <dbReference type="ARBA" id="ARBA00022989"/>
    </source>
</evidence>
<dbReference type="GO" id="GO:0008273">
    <property type="term" value="F:calcium, potassium:sodium antiporter activity"/>
    <property type="evidence" value="ECO:0007669"/>
    <property type="project" value="TreeGrafter"/>
</dbReference>
<dbReference type="GO" id="GO:0006874">
    <property type="term" value="P:intracellular calcium ion homeostasis"/>
    <property type="evidence" value="ECO:0007669"/>
    <property type="project" value="TreeGrafter"/>
</dbReference>
<feature type="domain" description="Sodium/calcium exchanger membrane region" evidence="6">
    <location>
        <begin position="6"/>
        <end position="147"/>
    </location>
</feature>
<reference evidence="7 8" key="1">
    <citation type="submission" date="2016-10" db="EMBL/GenBank/DDBJ databases">
        <authorList>
            <person name="Varghese N."/>
            <person name="Submissions S."/>
        </authorList>
    </citation>
    <scope>NUCLEOTIDE SEQUENCE [LARGE SCALE GENOMIC DNA]</scope>
    <source>
        <strain evidence="7 8">22B</strain>
    </source>
</reference>
<evidence type="ECO:0000313" key="7">
    <source>
        <dbReference type="EMBL" id="SFK44288.1"/>
    </source>
</evidence>
<dbReference type="PANTHER" id="PTHR10846">
    <property type="entry name" value="SODIUM/POTASSIUM/CALCIUM EXCHANGER"/>
    <property type="match status" value="1"/>
</dbReference>
<name>A0A662ZCH2_9GAMM</name>
<feature type="non-terminal residue" evidence="7">
    <location>
        <position position="280"/>
    </location>
</feature>
<feature type="transmembrane region" description="Helical" evidence="5">
    <location>
        <begin position="32"/>
        <end position="50"/>
    </location>
</feature>